<evidence type="ECO:0008006" key="4">
    <source>
        <dbReference type="Google" id="ProtNLM"/>
    </source>
</evidence>
<accession>A0A2P7QR40</accession>
<dbReference type="Proteomes" id="UP000241167">
    <property type="component" value="Unassembled WGS sequence"/>
</dbReference>
<sequence>MRYFAVVGAAFLFALSALPADAAEPAAQDPDQVACVPLRDKHNRPTGTEVCKTAKQWQRLLDRHAALLRAPAQPIRPFN</sequence>
<reference evidence="2 3" key="1">
    <citation type="submission" date="2018-03" db="EMBL/GenBank/DDBJ databases">
        <title>The draft genome of Sphingosinicella sp. GL-C-18.</title>
        <authorList>
            <person name="Liu L."/>
            <person name="Li L."/>
            <person name="Liang L."/>
            <person name="Zhang X."/>
            <person name="Wang T."/>
        </authorList>
    </citation>
    <scope>NUCLEOTIDE SEQUENCE [LARGE SCALE GENOMIC DNA]</scope>
    <source>
        <strain evidence="2 3">GL-C-18</strain>
    </source>
</reference>
<keyword evidence="3" id="KW-1185">Reference proteome</keyword>
<dbReference type="AlphaFoldDB" id="A0A2P7QR40"/>
<dbReference type="RefSeq" id="WP_106512589.1">
    <property type="nucleotide sequence ID" value="NZ_PXYI01000003.1"/>
</dbReference>
<proteinExistence type="predicted"/>
<keyword evidence="1" id="KW-0732">Signal</keyword>
<evidence type="ECO:0000256" key="1">
    <source>
        <dbReference type="SAM" id="SignalP"/>
    </source>
</evidence>
<feature type="signal peptide" evidence="1">
    <location>
        <begin position="1"/>
        <end position="22"/>
    </location>
</feature>
<feature type="chain" id="PRO_5015110372" description="Secreted protein" evidence="1">
    <location>
        <begin position="23"/>
        <end position="79"/>
    </location>
</feature>
<organism evidence="2 3">
    <name type="scientific">Allosphingosinicella deserti</name>
    <dbReference type="NCBI Taxonomy" id="2116704"/>
    <lineage>
        <taxon>Bacteria</taxon>
        <taxon>Pseudomonadati</taxon>
        <taxon>Pseudomonadota</taxon>
        <taxon>Alphaproteobacteria</taxon>
        <taxon>Sphingomonadales</taxon>
        <taxon>Sphingomonadaceae</taxon>
        <taxon>Allosphingosinicella</taxon>
    </lineage>
</organism>
<evidence type="ECO:0000313" key="3">
    <source>
        <dbReference type="Proteomes" id="UP000241167"/>
    </source>
</evidence>
<evidence type="ECO:0000313" key="2">
    <source>
        <dbReference type="EMBL" id="PSJ40436.1"/>
    </source>
</evidence>
<dbReference type="EMBL" id="PXYI01000003">
    <property type="protein sequence ID" value="PSJ40436.1"/>
    <property type="molecule type" value="Genomic_DNA"/>
</dbReference>
<protein>
    <recommendedName>
        <fullName evidence="4">Secreted protein</fullName>
    </recommendedName>
</protein>
<comment type="caution">
    <text evidence="2">The sequence shown here is derived from an EMBL/GenBank/DDBJ whole genome shotgun (WGS) entry which is preliminary data.</text>
</comment>
<gene>
    <name evidence="2" type="ORF">C7I55_08850</name>
</gene>
<name>A0A2P7QR40_9SPHN</name>